<name>A0A1J4KBR4_9EUKA</name>
<evidence type="ECO:0000256" key="1">
    <source>
        <dbReference type="ARBA" id="ARBA00009100"/>
    </source>
</evidence>
<dbReference type="Gene3D" id="2.60.40.640">
    <property type="match status" value="2"/>
</dbReference>
<dbReference type="GO" id="GO:0006886">
    <property type="term" value="P:intracellular protein transport"/>
    <property type="evidence" value="ECO:0007669"/>
    <property type="project" value="InterPro"/>
</dbReference>
<comment type="similarity">
    <text evidence="1">Belongs to the VPS26 family.</text>
</comment>
<organism evidence="2 3">
    <name type="scientific">Tritrichomonas foetus</name>
    <dbReference type="NCBI Taxonomy" id="1144522"/>
    <lineage>
        <taxon>Eukaryota</taxon>
        <taxon>Metamonada</taxon>
        <taxon>Parabasalia</taxon>
        <taxon>Tritrichomonadida</taxon>
        <taxon>Tritrichomonadidae</taxon>
        <taxon>Tritrichomonas</taxon>
    </lineage>
</organism>
<dbReference type="RefSeq" id="XP_068361983.1">
    <property type="nucleotide sequence ID" value="XM_068502596.1"/>
</dbReference>
<evidence type="ECO:0000313" key="3">
    <source>
        <dbReference type="Proteomes" id="UP000179807"/>
    </source>
</evidence>
<protein>
    <submittedName>
        <fullName evidence="2">Vacuolar protein sorting-associated protein 26</fullName>
    </submittedName>
</protein>
<dbReference type="GeneID" id="94837300"/>
<dbReference type="PANTHER" id="PTHR12233">
    <property type="entry name" value="VACUOLAR PROTEIN SORTING 26 RELATED"/>
    <property type="match status" value="1"/>
</dbReference>
<reference evidence="2" key="1">
    <citation type="submission" date="2016-10" db="EMBL/GenBank/DDBJ databases">
        <authorList>
            <person name="Benchimol M."/>
            <person name="Almeida L.G."/>
            <person name="Vasconcelos A.T."/>
            <person name="Perreira-Neves A."/>
            <person name="Rosa I.A."/>
            <person name="Tasca T."/>
            <person name="Bogo M.R."/>
            <person name="de Souza W."/>
        </authorList>
    </citation>
    <scope>NUCLEOTIDE SEQUENCE [LARGE SCALE GENOMIC DNA]</scope>
    <source>
        <strain evidence="2">K</strain>
    </source>
</reference>
<dbReference type="InterPro" id="IPR014752">
    <property type="entry name" value="Arrestin-like_C"/>
</dbReference>
<dbReference type="Proteomes" id="UP000179807">
    <property type="component" value="Unassembled WGS sequence"/>
</dbReference>
<dbReference type="AlphaFoldDB" id="A0A1J4KBR4"/>
<dbReference type="VEuPathDB" id="TrichDB:TRFO_22510"/>
<dbReference type="OrthoDB" id="3821113at2759"/>
<comment type="caution">
    <text evidence="2">The sequence shown here is derived from an EMBL/GenBank/DDBJ whole genome shotgun (WGS) entry which is preliminary data.</text>
</comment>
<gene>
    <name evidence="2" type="primary">vps26</name>
    <name evidence="2" type="ORF">TRFO_22510</name>
</gene>
<dbReference type="InterPro" id="IPR028934">
    <property type="entry name" value="Vps26-related"/>
</dbReference>
<sequence length="291" mass="32823">MEESKKLEVKISVDAYKKNVPHKHPGMPRTTPVFVHGDVIKGKLNIKLLDQTTPITHKGIQVSIIGRFEGGKVPNYLDPFFVKNLQLLPASKLSQSLENISFNFDRVSFPLPSYYGTGVNVAYYVECKVDLSPFPNVTRKPFYFVKLSAHHEDTPLHKGIGITNVLHMDVILKSTTVDPRVGFIGYLYFALFKIRMVSVSFEVVRVESNILGGYLEKTDEKLQSFEIMDGAPVKGTAIPIRMFTGGMNIWPNPKDSKFSVEYFLRVHAVDETGSLYVKNIPINFVFCDNSK</sequence>
<proteinExistence type="inferred from homology"/>
<accession>A0A1J4KBR4</accession>
<evidence type="ECO:0000313" key="2">
    <source>
        <dbReference type="EMBL" id="OHT08847.1"/>
    </source>
</evidence>
<dbReference type="EMBL" id="MLAK01000656">
    <property type="protein sequence ID" value="OHT08847.1"/>
    <property type="molecule type" value="Genomic_DNA"/>
</dbReference>
<keyword evidence="3" id="KW-1185">Reference proteome</keyword>
<dbReference type="Pfam" id="PF03643">
    <property type="entry name" value="Vps26"/>
    <property type="match status" value="1"/>
</dbReference>